<evidence type="ECO:0000256" key="4">
    <source>
        <dbReference type="ARBA" id="ARBA00022692"/>
    </source>
</evidence>
<keyword evidence="3" id="KW-1003">Cell membrane</keyword>
<dbReference type="GO" id="GO:0015297">
    <property type="term" value="F:antiporter activity"/>
    <property type="evidence" value="ECO:0007669"/>
    <property type="project" value="TreeGrafter"/>
</dbReference>
<feature type="transmembrane region" description="Helical" evidence="9">
    <location>
        <begin position="32"/>
        <end position="50"/>
    </location>
</feature>
<organism evidence="10 11">
    <name type="scientific">Marinobacterium aestuarii</name>
    <dbReference type="NCBI Taxonomy" id="1821621"/>
    <lineage>
        <taxon>Bacteria</taxon>
        <taxon>Pseudomonadati</taxon>
        <taxon>Pseudomonadota</taxon>
        <taxon>Gammaproteobacteria</taxon>
        <taxon>Oceanospirillales</taxon>
        <taxon>Oceanospirillaceae</taxon>
        <taxon>Marinobacterium</taxon>
    </lineage>
</organism>
<dbReference type="Pfam" id="PF00893">
    <property type="entry name" value="Multi_Drug_Res"/>
    <property type="match status" value="1"/>
</dbReference>
<dbReference type="SUPFAM" id="SSF103481">
    <property type="entry name" value="Multidrug resistance efflux transporter EmrE"/>
    <property type="match status" value="1"/>
</dbReference>
<dbReference type="OrthoDB" id="9808638at2"/>
<dbReference type="AlphaFoldDB" id="A0A1A9F230"/>
<dbReference type="InterPro" id="IPR000390">
    <property type="entry name" value="Small_drug/metabolite_transptr"/>
</dbReference>
<keyword evidence="5 9" id="KW-1133">Transmembrane helix</keyword>
<dbReference type="PANTHER" id="PTHR30561">
    <property type="entry name" value="SMR FAMILY PROTON-DEPENDENT DRUG EFFLUX TRANSPORTER SUGE"/>
    <property type="match status" value="1"/>
</dbReference>
<dbReference type="GO" id="GO:0005886">
    <property type="term" value="C:plasma membrane"/>
    <property type="evidence" value="ECO:0007669"/>
    <property type="project" value="UniProtKB-SubCell"/>
</dbReference>
<keyword evidence="6 9" id="KW-0472">Membrane</keyword>
<comment type="subcellular location">
    <subcellularLocation>
        <location evidence="1 8">Cell membrane</location>
        <topology evidence="1 8">Multi-pass membrane protein</topology>
    </subcellularLocation>
</comment>
<evidence type="ECO:0000256" key="9">
    <source>
        <dbReference type="SAM" id="Phobius"/>
    </source>
</evidence>
<evidence type="ECO:0000256" key="1">
    <source>
        <dbReference type="ARBA" id="ARBA00004651"/>
    </source>
</evidence>
<keyword evidence="11" id="KW-1185">Reference proteome</keyword>
<keyword evidence="4 8" id="KW-0812">Transmembrane</keyword>
<evidence type="ECO:0000256" key="2">
    <source>
        <dbReference type="ARBA" id="ARBA00022448"/>
    </source>
</evidence>
<dbReference type="KEGG" id="mars:A8C75_18325"/>
<reference evidence="11" key="1">
    <citation type="submission" date="2016-05" db="EMBL/GenBank/DDBJ databases">
        <authorList>
            <person name="Baek K."/>
            <person name="Yang S.-J."/>
        </authorList>
    </citation>
    <scope>NUCLEOTIDE SEQUENCE [LARGE SCALE GENOMIC DNA]</scope>
    <source>
        <strain evidence="11">ST58-10</strain>
    </source>
</reference>
<dbReference type="GO" id="GO:0015220">
    <property type="term" value="F:choline transmembrane transporter activity"/>
    <property type="evidence" value="ECO:0007669"/>
    <property type="project" value="TreeGrafter"/>
</dbReference>
<gene>
    <name evidence="10" type="ORF">A8C75_18325</name>
</gene>
<evidence type="ECO:0000256" key="6">
    <source>
        <dbReference type="ARBA" id="ARBA00023136"/>
    </source>
</evidence>
<dbReference type="RefSeq" id="WP_067385671.1">
    <property type="nucleotide sequence ID" value="NZ_CP015839.1"/>
</dbReference>
<dbReference type="Proteomes" id="UP000078070">
    <property type="component" value="Chromosome"/>
</dbReference>
<evidence type="ECO:0000256" key="7">
    <source>
        <dbReference type="ARBA" id="ARBA00038032"/>
    </source>
</evidence>
<dbReference type="InterPro" id="IPR045324">
    <property type="entry name" value="Small_multidrug_res"/>
</dbReference>
<dbReference type="GO" id="GO:0031460">
    <property type="term" value="P:glycine betaine transport"/>
    <property type="evidence" value="ECO:0007669"/>
    <property type="project" value="TreeGrafter"/>
</dbReference>
<feature type="transmembrane region" description="Helical" evidence="9">
    <location>
        <begin position="84"/>
        <end position="103"/>
    </location>
</feature>
<evidence type="ECO:0000256" key="8">
    <source>
        <dbReference type="RuleBase" id="RU003942"/>
    </source>
</evidence>
<protein>
    <submittedName>
        <fullName evidence="10">Multidrug transporter</fullName>
    </submittedName>
</protein>
<dbReference type="InterPro" id="IPR037185">
    <property type="entry name" value="EmrE-like"/>
</dbReference>
<accession>A0A1A9F230</accession>
<dbReference type="EMBL" id="CP015839">
    <property type="protein sequence ID" value="ANG64237.1"/>
    <property type="molecule type" value="Genomic_DNA"/>
</dbReference>
<dbReference type="PANTHER" id="PTHR30561:SF1">
    <property type="entry name" value="MULTIDRUG TRANSPORTER EMRE"/>
    <property type="match status" value="1"/>
</dbReference>
<name>A0A1A9F230_9GAMM</name>
<proteinExistence type="inferred from homology"/>
<feature type="transmembrane region" description="Helical" evidence="9">
    <location>
        <begin position="57"/>
        <end position="78"/>
    </location>
</feature>
<keyword evidence="2" id="KW-0813">Transport</keyword>
<dbReference type="Gene3D" id="1.10.3730.20">
    <property type="match status" value="1"/>
</dbReference>
<comment type="similarity">
    <text evidence="7 8">Belongs to the drug/metabolite transporter (DMT) superfamily. Small multidrug resistance (SMR) (TC 2.A.7.1) family.</text>
</comment>
<evidence type="ECO:0000256" key="5">
    <source>
        <dbReference type="ARBA" id="ARBA00022989"/>
    </source>
</evidence>
<dbReference type="FunFam" id="1.10.3730.20:FF:000001">
    <property type="entry name" value="Quaternary ammonium compound resistance transporter SugE"/>
    <property type="match status" value="1"/>
</dbReference>
<reference evidence="10 11" key="2">
    <citation type="journal article" date="2018" name="Int. J. Syst. Evol. Microbiol.">
        <title>Marinobacterium aestuarii sp. nov., a benzene-degrading marine bacterium isolated from estuary sediment.</title>
        <authorList>
            <person name="Bae S.S."/>
            <person name="Jung J."/>
            <person name="Chung D."/>
            <person name="Baek K."/>
        </authorList>
    </citation>
    <scope>NUCLEOTIDE SEQUENCE [LARGE SCALE GENOMIC DNA]</scope>
    <source>
        <strain evidence="10 11">ST58-10</strain>
    </source>
</reference>
<evidence type="ECO:0000256" key="3">
    <source>
        <dbReference type="ARBA" id="ARBA00022475"/>
    </source>
</evidence>
<evidence type="ECO:0000313" key="11">
    <source>
        <dbReference type="Proteomes" id="UP000078070"/>
    </source>
</evidence>
<evidence type="ECO:0000313" key="10">
    <source>
        <dbReference type="EMBL" id="ANG64237.1"/>
    </source>
</evidence>
<sequence length="109" mass="11735">MHWFYLIIAIIAEVIGTSALKAADGFTRPGPSVLVVIAYGISFLCLSLTLRTLPVGIAYAVWSGVGVVLVTIVAWFLYQQRLDWPAVLGIGLILSGVMVLNLFSNMSGH</sequence>
<dbReference type="GO" id="GO:0015199">
    <property type="term" value="F:amino-acid betaine transmembrane transporter activity"/>
    <property type="evidence" value="ECO:0007669"/>
    <property type="project" value="TreeGrafter"/>
</dbReference>
<dbReference type="GO" id="GO:1990961">
    <property type="term" value="P:xenobiotic detoxification by transmembrane export across the plasma membrane"/>
    <property type="evidence" value="ECO:0007669"/>
    <property type="project" value="UniProtKB-ARBA"/>
</dbReference>